<evidence type="ECO:0000313" key="2">
    <source>
        <dbReference type="EMBL" id="KAK4128987.1"/>
    </source>
</evidence>
<dbReference type="Proteomes" id="UP001302602">
    <property type="component" value="Unassembled WGS sequence"/>
</dbReference>
<reference evidence="2" key="2">
    <citation type="submission" date="2023-05" db="EMBL/GenBank/DDBJ databases">
        <authorList>
            <consortium name="Lawrence Berkeley National Laboratory"/>
            <person name="Steindorff A."/>
            <person name="Hensen N."/>
            <person name="Bonometti L."/>
            <person name="Westerberg I."/>
            <person name="Brannstrom I.O."/>
            <person name="Guillou S."/>
            <person name="Cros-Aarteil S."/>
            <person name="Calhoun S."/>
            <person name="Haridas S."/>
            <person name="Kuo A."/>
            <person name="Mondo S."/>
            <person name="Pangilinan J."/>
            <person name="Riley R."/>
            <person name="Labutti K."/>
            <person name="Andreopoulos B."/>
            <person name="Lipzen A."/>
            <person name="Chen C."/>
            <person name="Yanf M."/>
            <person name="Daum C."/>
            <person name="Ng V."/>
            <person name="Clum A."/>
            <person name="Ohm R."/>
            <person name="Martin F."/>
            <person name="Silar P."/>
            <person name="Natvig D."/>
            <person name="Lalanne C."/>
            <person name="Gautier V."/>
            <person name="Ament-Velasquez S.L."/>
            <person name="Kruys A."/>
            <person name="Hutchinson M.I."/>
            <person name="Powell A.J."/>
            <person name="Barry K."/>
            <person name="Miller A.N."/>
            <person name="Grigoriev I.V."/>
            <person name="Debuchy R."/>
            <person name="Gladieux P."/>
            <person name="Thoren M.H."/>
            <person name="Johannesson H."/>
        </authorList>
    </citation>
    <scope>NUCLEOTIDE SEQUENCE</scope>
    <source>
        <strain evidence="2">CBS 731.68</strain>
    </source>
</reference>
<dbReference type="EMBL" id="MU853223">
    <property type="protein sequence ID" value="KAK4128987.1"/>
    <property type="molecule type" value="Genomic_DNA"/>
</dbReference>
<dbReference type="AlphaFoldDB" id="A0AAN6U9K9"/>
<gene>
    <name evidence="2" type="ORF">N657DRAFT_49177</name>
</gene>
<comment type="caution">
    <text evidence="2">The sequence shown here is derived from an EMBL/GenBank/DDBJ whole genome shotgun (WGS) entry which is preliminary data.</text>
</comment>
<reference evidence="2" key="1">
    <citation type="journal article" date="2023" name="Mol. Phylogenet. Evol.">
        <title>Genome-scale phylogeny and comparative genomics of the fungal order Sordariales.</title>
        <authorList>
            <person name="Hensen N."/>
            <person name="Bonometti L."/>
            <person name="Westerberg I."/>
            <person name="Brannstrom I.O."/>
            <person name="Guillou S."/>
            <person name="Cros-Aarteil S."/>
            <person name="Calhoun S."/>
            <person name="Haridas S."/>
            <person name="Kuo A."/>
            <person name="Mondo S."/>
            <person name="Pangilinan J."/>
            <person name="Riley R."/>
            <person name="LaButti K."/>
            <person name="Andreopoulos B."/>
            <person name="Lipzen A."/>
            <person name="Chen C."/>
            <person name="Yan M."/>
            <person name="Daum C."/>
            <person name="Ng V."/>
            <person name="Clum A."/>
            <person name="Steindorff A."/>
            <person name="Ohm R.A."/>
            <person name="Martin F."/>
            <person name="Silar P."/>
            <person name="Natvig D.O."/>
            <person name="Lalanne C."/>
            <person name="Gautier V."/>
            <person name="Ament-Velasquez S.L."/>
            <person name="Kruys A."/>
            <person name="Hutchinson M.I."/>
            <person name="Powell A.J."/>
            <person name="Barry K."/>
            <person name="Miller A.N."/>
            <person name="Grigoriev I.V."/>
            <person name="Debuchy R."/>
            <person name="Gladieux P."/>
            <person name="Hiltunen Thoren M."/>
            <person name="Johannesson H."/>
        </authorList>
    </citation>
    <scope>NUCLEOTIDE SEQUENCE</scope>
    <source>
        <strain evidence="2">CBS 731.68</strain>
    </source>
</reference>
<dbReference type="RefSeq" id="XP_062652758.1">
    <property type="nucleotide sequence ID" value="XM_062787628.1"/>
</dbReference>
<sequence length="99" mass="10989">MMTRLLALCNLYPLPLIFCYLRYCLGIMGKAKVHPDACDTALPLSSIHEMILQQNHLSLPSFFCSEISRLQDTGNLSSRNIAVQGDHRNESSGPAVKPD</sequence>
<organism evidence="2 3">
    <name type="scientific">Parathielavia appendiculata</name>
    <dbReference type="NCBI Taxonomy" id="2587402"/>
    <lineage>
        <taxon>Eukaryota</taxon>
        <taxon>Fungi</taxon>
        <taxon>Dikarya</taxon>
        <taxon>Ascomycota</taxon>
        <taxon>Pezizomycotina</taxon>
        <taxon>Sordariomycetes</taxon>
        <taxon>Sordariomycetidae</taxon>
        <taxon>Sordariales</taxon>
        <taxon>Chaetomiaceae</taxon>
        <taxon>Parathielavia</taxon>
    </lineage>
</organism>
<protein>
    <submittedName>
        <fullName evidence="2">Uncharacterized protein</fullName>
    </submittedName>
</protein>
<feature type="region of interest" description="Disordered" evidence="1">
    <location>
        <begin position="79"/>
        <end position="99"/>
    </location>
</feature>
<dbReference type="GeneID" id="87824398"/>
<evidence type="ECO:0000313" key="3">
    <source>
        <dbReference type="Proteomes" id="UP001302602"/>
    </source>
</evidence>
<keyword evidence="3" id="KW-1185">Reference proteome</keyword>
<evidence type="ECO:0000256" key="1">
    <source>
        <dbReference type="SAM" id="MobiDB-lite"/>
    </source>
</evidence>
<accession>A0AAN6U9K9</accession>
<proteinExistence type="predicted"/>
<name>A0AAN6U9K9_9PEZI</name>